<keyword evidence="12" id="KW-0969">Cilium</keyword>
<dbReference type="InterPro" id="IPR026983">
    <property type="entry name" value="DHC"/>
</dbReference>
<feature type="domain" description="AAA+ ATPase" evidence="18">
    <location>
        <begin position="1909"/>
        <end position="2048"/>
    </location>
</feature>
<feature type="coiled-coil region" evidence="16">
    <location>
        <begin position="3283"/>
        <end position="3345"/>
    </location>
</feature>
<dbReference type="InterPro" id="IPR013594">
    <property type="entry name" value="Dynein_heavy_tail"/>
</dbReference>
<dbReference type="InterPro" id="IPR041228">
    <property type="entry name" value="Dynein_C"/>
</dbReference>
<keyword evidence="8" id="KW-0067">ATP-binding</keyword>
<organism evidence="19 20">
    <name type="scientific">Apatococcus fuscideae</name>
    <dbReference type="NCBI Taxonomy" id="2026836"/>
    <lineage>
        <taxon>Eukaryota</taxon>
        <taxon>Viridiplantae</taxon>
        <taxon>Chlorophyta</taxon>
        <taxon>core chlorophytes</taxon>
        <taxon>Trebouxiophyceae</taxon>
        <taxon>Chlorellales</taxon>
        <taxon>Chlorellaceae</taxon>
        <taxon>Apatococcus</taxon>
    </lineage>
</organism>
<dbReference type="GO" id="GO:0051959">
    <property type="term" value="F:dynein light intermediate chain binding"/>
    <property type="evidence" value="ECO:0007669"/>
    <property type="project" value="InterPro"/>
</dbReference>
<keyword evidence="5" id="KW-0677">Repeat</keyword>
<evidence type="ECO:0000256" key="8">
    <source>
        <dbReference type="ARBA" id="ARBA00022840"/>
    </source>
</evidence>
<comment type="similarity">
    <text evidence="2">Belongs to the dynein heavy chain family.</text>
</comment>
<keyword evidence="7" id="KW-0970">Cilium biogenesis/degradation</keyword>
<dbReference type="FunFam" id="1.10.8.1220:FF:000001">
    <property type="entry name" value="Dynein axonemal heavy chain 5"/>
    <property type="match status" value="1"/>
</dbReference>
<keyword evidence="4" id="KW-0493">Microtubule</keyword>
<dbReference type="PANTHER" id="PTHR22878">
    <property type="entry name" value="DYNEIN HEAVY CHAIN 6, AXONEMAL-LIKE-RELATED"/>
    <property type="match status" value="1"/>
</dbReference>
<dbReference type="Gene3D" id="1.10.8.1220">
    <property type="match status" value="1"/>
</dbReference>
<dbReference type="InterPro" id="IPR035699">
    <property type="entry name" value="AAA_6"/>
</dbReference>
<evidence type="ECO:0000256" key="9">
    <source>
        <dbReference type="ARBA" id="ARBA00022846"/>
    </source>
</evidence>
<dbReference type="FunFam" id="1.10.287.2620:FF:000001">
    <property type="entry name" value="Cytoplasmic dynein heavy chain 1"/>
    <property type="match status" value="1"/>
</dbReference>
<dbReference type="FunFam" id="1.20.920.20:FF:000001">
    <property type="entry name" value="dynein heavy chain 2, axonemal"/>
    <property type="match status" value="1"/>
</dbReference>
<dbReference type="Gene3D" id="3.40.50.300">
    <property type="entry name" value="P-loop containing nucleotide triphosphate hydrolases"/>
    <property type="match status" value="5"/>
</dbReference>
<comment type="subcellular location">
    <subcellularLocation>
        <location evidence="1">Cytoplasm</location>
        <location evidence="1">Cytoskeleton</location>
        <location evidence="1">Flagellum axoneme</location>
    </subcellularLocation>
</comment>
<dbReference type="InterPro" id="IPR024743">
    <property type="entry name" value="Dynein_HC_stalk"/>
</dbReference>
<dbReference type="Gene3D" id="1.20.1270.280">
    <property type="match status" value="1"/>
</dbReference>
<evidence type="ECO:0000256" key="5">
    <source>
        <dbReference type="ARBA" id="ARBA00022737"/>
    </source>
</evidence>
<dbReference type="InterPro" id="IPR041658">
    <property type="entry name" value="AAA_lid_11"/>
</dbReference>
<dbReference type="FunFam" id="1.10.8.720:FF:000005">
    <property type="entry name" value="Dynein axonemal heavy chain 10"/>
    <property type="match status" value="1"/>
</dbReference>
<dbReference type="GO" id="GO:0030286">
    <property type="term" value="C:dynein complex"/>
    <property type="evidence" value="ECO:0007669"/>
    <property type="project" value="UniProtKB-KW"/>
</dbReference>
<dbReference type="Pfam" id="PF12780">
    <property type="entry name" value="AAA_8"/>
    <property type="match status" value="1"/>
</dbReference>
<dbReference type="InterPro" id="IPR042222">
    <property type="entry name" value="Dynein_2_N"/>
</dbReference>
<dbReference type="Gene3D" id="1.20.140.100">
    <property type="entry name" value="Dynein heavy chain, N-terminal domain 2"/>
    <property type="match status" value="1"/>
</dbReference>
<proteinExistence type="inferred from homology"/>
<dbReference type="Gene3D" id="3.20.180.20">
    <property type="entry name" value="Dynein heavy chain, N-terminal domain 2"/>
    <property type="match status" value="1"/>
</dbReference>
<dbReference type="GO" id="GO:0005874">
    <property type="term" value="C:microtubule"/>
    <property type="evidence" value="ECO:0007669"/>
    <property type="project" value="UniProtKB-KW"/>
</dbReference>
<evidence type="ECO:0000256" key="3">
    <source>
        <dbReference type="ARBA" id="ARBA00022490"/>
    </source>
</evidence>
<evidence type="ECO:0000256" key="17">
    <source>
        <dbReference type="SAM" id="MobiDB-lite"/>
    </source>
</evidence>
<dbReference type="GO" id="GO:0060271">
    <property type="term" value="P:cilium assembly"/>
    <property type="evidence" value="ECO:0007669"/>
    <property type="project" value="UniProtKB-ARBA"/>
</dbReference>
<evidence type="ECO:0000313" key="20">
    <source>
        <dbReference type="Proteomes" id="UP001485043"/>
    </source>
</evidence>
<dbReference type="Pfam" id="PF22597">
    <property type="entry name" value="DYN_lid"/>
    <property type="match status" value="1"/>
</dbReference>
<dbReference type="Gene3D" id="1.10.8.710">
    <property type="match status" value="1"/>
</dbReference>
<dbReference type="GO" id="GO:0045505">
    <property type="term" value="F:dynein intermediate chain binding"/>
    <property type="evidence" value="ECO:0007669"/>
    <property type="project" value="InterPro"/>
</dbReference>
<dbReference type="FunFam" id="1.20.140.100:FF:000001">
    <property type="entry name" value="dynein heavy chain 17, axonemal"/>
    <property type="match status" value="1"/>
</dbReference>
<dbReference type="Pfam" id="PF08385">
    <property type="entry name" value="DHC_N1"/>
    <property type="match status" value="1"/>
</dbReference>
<dbReference type="InterPro" id="IPR024317">
    <property type="entry name" value="Dynein_heavy_chain_D4_dom"/>
</dbReference>
<keyword evidence="6" id="KW-0547">Nucleotide-binding</keyword>
<keyword evidence="9" id="KW-0282">Flagellum</keyword>
<gene>
    <name evidence="19" type="ORF">WJX84_008574</name>
</gene>
<dbReference type="EMBL" id="JALJOV010000014">
    <property type="protein sequence ID" value="KAK9868729.1"/>
    <property type="molecule type" value="Genomic_DNA"/>
</dbReference>
<dbReference type="SUPFAM" id="SSF52540">
    <property type="entry name" value="P-loop containing nucleoside triphosphate hydrolases"/>
    <property type="match status" value="4"/>
</dbReference>
<dbReference type="InterPro" id="IPR043160">
    <property type="entry name" value="Dynein_C_barrel"/>
</dbReference>
<dbReference type="Pfam" id="PF08393">
    <property type="entry name" value="DHC_N2"/>
    <property type="match status" value="1"/>
</dbReference>
<evidence type="ECO:0000256" key="14">
    <source>
        <dbReference type="ARBA" id="ARBA00023212"/>
    </source>
</evidence>
<keyword evidence="10" id="KW-0243">Dynein</keyword>
<name>A0AAW1TGG5_9CHLO</name>
<evidence type="ECO:0000256" key="12">
    <source>
        <dbReference type="ARBA" id="ARBA00023069"/>
    </source>
</evidence>
<dbReference type="GO" id="GO:0007018">
    <property type="term" value="P:microtubule-based movement"/>
    <property type="evidence" value="ECO:0007669"/>
    <property type="project" value="InterPro"/>
</dbReference>
<dbReference type="InterPro" id="IPR043157">
    <property type="entry name" value="Dynein_AAA1S"/>
</dbReference>
<dbReference type="Pfam" id="PF18198">
    <property type="entry name" value="AAA_lid_11"/>
    <property type="match status" value="1"/>
</dbReference>
<dbReference type="Gene3D" id="1.20.920.30">
    <property type="match status" value="1"/>
</dbReference>
<dbReference type="FunFam" id="1.20.1270.280:FF:000005">
    <property type="entry name" value="Dynein axonemal heavy chain 10"/>
    <property type="match status" value="1"/>
</dbReference>
<dbReference type="Gene3D" id="1.20.58.1120">
    <property type="match status" value="1"/>
</dbReference>
<dbReference type="Proteomes" id="UP001485043">
    <property type="component" value="Unassembled WGS sequence"/>
</dbReference>
<dbReference type="PANTHER" id="PTHR22878:SF63">
    <property type="entry name" value="DYNEIN AXONEMAL HEAVY CHAIN 10"/>
    <property type="match status" value="1"/>
</dbReference>
<reference evidence="19 20" key="1">
    <citation type="journal article" date="2024" name="Nat. Commun.">
        <title>Phylogenomics reveals the evolutionary origins of lichenization in chlorophyte algae.</title>
        <authorList>
            <person name="Puginier C."/>
            <person name="Libourel C."/>
            <person name="Otte J."/>
            <person name="Skaloud P."/>
            <person name="Haon M."/>
            <person name="Grisel S."/>
            <person name="Petersen M."/>
            <person name="Berrin J.G."/>
            <person name="Delaux P.M."/>
            <person name="Dal Grande F."/>
            <person name="Keller J."/>
        </authorList>
    </citation>
    <scope>NUCLEOTIDE SEQUENCE [LARGE SCALE GENOMIC DNA]</scope>
    <source>
        <strain evidence="19 20">SAG 2523</strain>
    </source>
</reference>
<dbReference type="GO" id="GO:0008569">
    <property type="term" value="F:minus-end-directed microtubule motor activity"/>
    <property type="evidence" value="ECO:0007669"/>
    <property type="project" value="InterPro"/>
</dbReference>
<dbReference type="InterPro" id="IPR013602">
    <property type="entry name" value="Dynein_heavy_linker"/>
</dbReference>
<feature type="domain" description="AAA+ ATPase" evidence="18">
    <location>
        <begin position="2470"/>
        <end position="2617"/>
    </location>
</feature>
<keyword evidence="11 16" id="KW-0175">Coiled coil</keyword>
<dbReference type="Gene3D" id="3.10.490.20">
    <property type="match status" value="1"/>
</dbReference>
<dbReference type="Pfam" id="PF12777">
    <property type="entry name" value="MT"/>
    <property type="match status" value="1"/>
</dbReference>
<keyword evidence="3" id="KW-0963">Cytoplasm</keyword>
<dbReference type="FunFam" id="3.40.50.300:FF:000044">
    <property type="entry name" value="Dynein heavy chain 5, axonemal"/>
    <property type="match status" value="1"/>
</dbReference>
<evidence type="ECO:0000256" key="1">
    <source>
        <dbReference type="ARBA" id="ARBA00004611"/>
    </source>
</evidence>
<comment type="caution">
    <text evidence="19">The sequence shown here is derived from an EMBL/GenBank/DDBJ whole genome shotgun (WGS) entry which is preliminary data.</text>
</comment>
<evidence type="ECO:0000256" key="6">
    <source>
        <dbReference type="ARBA" id="ARBA00022741"/>
    </source>
</evidence>
<evidence type="ECO:0000256" key="10">
    <source>
        <dbReference type="ARBA" id="ARBA00023017"/>
    </source>
</evidence>
<dbReference type="FunFam" id="3.20.180.20:FF:000001">
    <property type="entry name" value="Dynein axonemal heavy chain 5"/>
    <property type="match status" value="1"/>
</dbReference>
<keyword evidence="14" id="KW-0206">Cytoskeleton</keyword>
<sequence>MAGDARLEWFYTRAAPFFCEAGRSDVVIDDGQAILTFLDQGEVGGPALLLYREELIKASGPLQENKWAANAAQQTSAGKLSAKGPQLSPSGRENSTERAALTQLKGADAAPETEATHQLDADGAAPISPTLSTPAPDAEKPSLSKPGLAATTRLEQEDLEKALQATELPQGPSLDWLQKQLLQYLLPKLAPEAGLRVEGRPQRSSANQPRTSVPEFVANLQRFCTQLGSTLQQLNGSVRLHVPDLPIKSAARAAEDEFMLMELEKAVAEWTASLGQVMDEERTRAPQGPGPSAEVEFWRPRAAMLMGLSEQLNLPRIRMMVDAVELGSSDQNLLSSFRIQHQDVKWHAEEAGDNLKFLSTLERHFKAIEFGPLDGVADVLPPLMGALRLVWVISRHYSQDVHMASLMQRIAVVLGNCIEGSIDLLVLFGRPAAESMQVALACKHIADTWQGCYLATREAIETAGRDPRWEFSKQVLFERTNYMGEICGDLASMLETVDDFRKFLGPELKAVTGDTQAIEAVGQQVQGMMEQVTGITFPLFSKQHAADWAAVRASFAASNQEVQGAFRALIDTSFRKLRSVEAALDLLDSFRSMQSGAAVQQLMASKLTDILNQFSREIDGATTIFHKSKESPPAARNQPPMAGAIQWARALFARVRRTMDRVSVVQQAGMQHELMTQVTEQFKLFGRGVMDFEKTMFNRWKDVVEQNALPLLKQPILAEDSEARRVVVNFSPTLTNIIRETRALDRLKFELPDAALNIALQEPKFQQAADALSTMLQQYHQVVENLTPVERELLNEHLLKLRHALDPGFAYLNWTSLGVLDFVAAATKAVNEFQTLLTQVQKSAGLVEKTVQAIAQAQILKEPPGQQAGDVPNLQELYEHTESCRLEVVDDLSNKYNGIPPHLRKIEELVSGTNTGKAPALAPYYQHWEALLFSALTAFVLASMRKLLLLFNPRHGSHSASTDRPLFQVTLLLSSPEITVQPSLNEVKRVLGRLMRCLVESAKPFARWMDGTCILCPAQPSGPDDEDPFLHSFYGDVSQHPHVVKAMLALSSVAQAAVTGITRCMDTWRIHQPLWKQDKVSWTDKFIAKNPATASYEERMARYTKNAAEIWRTAGNVDCGFVRIRTQPLAAAVRDEALGWVKALRDGMQALDLQTLQRVKDTLASIRQSLQLEPKTLDDLKNVLRAIALIRDSAMVKEISFTDLEERFRHAPSSCLIRLQLGYASDGELTKYEAYYSDACEMKKEWKKLQTDSMVLDDSLADTKDTFAQLSTAQAQEFVQISTRFLEKLKTTGPGVPGTALPQGLTLLTEFQVELREKASQRDQLVSAQRLFGLDAIRYPALAQAEIEMRKLQQIYAMYTENQDALKDFLGVAWGEADTSKLTIQTQELQKRLLGMKQLSTMPTFSALERELQGCLKSLGLIKELHSDAMRKRHWEQIAKITGGRLEADIKSMPFSSILGLHLDRHEVEVAAIINAASKELTIELELKKLNEVWREQRLEIFKYTRGGAEERGLILRGTDEVTKLLEDVGLNLQSIMTSKFVRPFSEEVHKWETRLSLVSECLEVWLNVQRKWMYLETIFSLDDICNQLPQEAQRFSRIDKGWKKIMGETAKNTNVIEACTATGRKDTLQSLSNELELCQKSLSEYLEIKRCAFPRFYFVSDDELLSVLGSSDPTSIQEHSLKLFDNCGSLKFARGNKVITGMISSEGEPFSFLEPVDVEGAVEIWMGAVEAMMKKSLHQFGKEAVAAYPDLARGAWLQKTLGMLGLAGATIWWTWETEDALQKMTAGTQSAMKDLSARLTDQLTDLTKMVGTLLSSDLRRKVNTLIILDVHARDIIDLFVRDTVMDVRDFAWESQLRYYWDRGVDDIMIRQCTGLFQYGYEYTGLSGRLVITALTDRCYMTLTTALSFMLGGAPSGPAGTGKTETTKDLAKSLGLQCVVFNCGEGLDYKAMASIFSGLSQCGAWGCFDEFNRIEAEVLSVVSSQIRQIQEALKMSQTRFTFEGRELALRNTVGIFITMNPGYAGRTELPDNLKALFRPVTMVVPDQEQICEIMLFSEGFVTAKVLAKKMTVLYSLARAQLSKQHHYDFGLRALKSVLVMAGSLKRAAPGLPESMVLMRALRDMNLPKFVYEDVPLFKGLLIDLFPGMDCPRVQYEELNRAVEIELRQQGLQVLQDSGQQVDKIVQLYEVLMTRHTVMVVGKTSGGKSVVINTLAKAQTRMGKRTTLSVVNPKAVTVPELYGQLDPETRDWTDGLLSSMFREINKPLTSGKDEARYILFDGDVDAVWVESMNSVMDDNKLLTLANGERIRLQPYARLLFEVGDLQYASPATVSRCGMVYVDPRDLGVQPAIDSWLAAHPIKSQSEALLKLFASIAVPLTRFVHEGLQGTELVPKPALRVPDTEGSEAGVGSLPSGSLYDYRFDTGLGAWKLWDSYKPAFSPPVGGRLADALVPSVDTVRTAWLLQCALAAGRPCLLSGESGIGKTVTIMDYLRGQRQVAAVVGINFSSRTTSADVQRTVEGSVEKRTKDVYGASGGRKLLLFLDDLNMPHMDTYGTQQPIALLKLLLERKGLYDRGKDLSWRSIKDVQAVAAMGPTGGARNPVDARFLSLFHVYEVSAPSLQTQRAIFNTILDVQLVAFPADVRGASRVAVDCLLELYAFITKTLPPTPSRFHYTFNLRDLSRVTSGMLLADPAIISTGAALARLWRNECLRIFHDRLICADDRQMVQSKISGLLESFAGGADGTAKQDPILYSFVQDPEDTASSVYRDIASYDGAKSIWQQLLLAYNSQRKSANLVFFVDALDHLTRLHRVLSLPQGNALLVGVAGSGKQSLARLAAFAAKQQVYEITLSRGYSESSFREDLKKIYQLLGPEGQKVMFLFTDAHIVEEGFLELVNNMLSTGMVPALFTDSERDALVDCVRDEVAQHGGLVTREALWNAFAERCRCNLHIVLAMSPVGEDLRRRCRNFPALVNNCVIDWFDPWPAQALESVAGAFLQEGGLIADGQHRTSIAGHMVKVHQGMTGFATRFQVQLRRRVYVTPKTYLDYIAAYQSTLSGKRTELTAQSSRLDGGLSKLIQASAEVDVMTQDLKEAQIVVGVATNECNSLLETIASSTGEVETKQTTARSKEQQLQIDSANIAVEKEGAEAALAEAIPILEEAAQALNDLKRDDITEIRSFAKPHILVQKVCECVVILRNLKEVSWAGAKSMMADTNFLKSLVEFDKDGLTEKQVKQVRGYMKDESFTLDNIRAISSAGAGLLKWVFAMVNYYDVAKGVEPKRKKVADSERNLRIAERDLATMQEQVTSLTDQLAQLRAQFESKTNERVDLKDKADVMERRLEAASRLILGLASERSRWTSETQALEAQMGRLLGDCLLAAGFLCYCGPFTYDFRQAMMIDTWLSDIHERHLPVSRDFRLQKLLTNDVETTSWAAEGLPADDLSVQNGILTCRASRWPLCIDPQMQAVTWIKRREGKQLEGKMKSFNDSDALKQLELAIQYGLPFLFENIDEYIDPVVDPVLEKNFVIKAGGRKSIKLGDKEIDWDDNFRLYMCTKLPNPQYGPEVAGKTIIINYSVTQQGLTDQLLNVVVRHERADLEEARESLVKQMSSDRSLLQQLEDTLLSELSNATGNILDNTVLISTLEEAKAKAVEISDKLKESAKTAGEIEQARAQFKPAAVRGAVLFFVMEGLAAISYMYQHSLSSFLDVFNMTLDTSDKAADLAQRLKNILEALTWDIFSYVCLGLFEQHKLMFAFQITCKIMQQEGLLDPAELDFFIKGKLSLDAAPQAKPAAWIPDQGWQDLMYLSQEGTSSSNPEAAAASARLAPSLQHDLAAWKAWFDHSSPEDQPLPKSFDDELSAMQKLLVLRCLRVDRVTVAAAQFVAGNLGDRFVRPPVLDYKDLLQRSNPTTPIVFVLSPGADPAFGIFRLGEEVGMKPGMRLKHLALGQGMGPRALELITAGVSRGIWVLLQNCHLLPKFMPLLEKALDKLDRPHKDFRLWLTTEPTDRFPLGILQRSLKVVTEPPSGLKLNMLATYARISDETFSECQHPGYADLVWTLAFFHAVVQERRKYGKLGWNVPYDFNETDFRISLSLVATYLTKAFQGQQQESSIPWTTLRYLVGEAMYGGRVSDSYDRRVLVCYLEEFLGDFLFDAFKPFCFFQNDQVSYRIPQQRGKGAHITAIEDMPLRQTPDVLGLHPSADVAYLTDATRALWRDLLSMQPRTAPSSSGLSRDAVVEGTAKGILNSLPRAWDMPSIRKRLGTTVSPTEVVLLQELEHYNQVNGAMRKSLRELQQALAGVVGFSAALEELAGALFNNQLPSSWARLCPPSSRPLTSWLLWMQRRHEQFVAWVQNGEPAVMWLAGLHAPETYIAALVQTACRTRGWPLDRASLTTAVTRFSDAAAVKTKPALGCYIQGLSLEGAVLIFEADLATKEHSSHWTLQGVALTLNAD</sequence>
<evidence type="ECO:0000313" key="19">
    <source>
        <dbReference type="EMBL" id="KAK9868729.1"/>
    </source>
</evidence>
<dbReference type="InterPro" id="IPR003593">
    <property type="entry name" value="AAA+_ATPase"/>
</dbReference>
<dbReference type="Pfam" id="PF03028">
    <property type="entry name" value="Dynein_heavy"/>
    <property type="match status" value="1"/>
</dbReference>
<evidence type="ECO:0000256" key="11">
    <source>
        <dbReference type="ARBA" id="ARBA00023054"/>
    </source>
</evidence>
<dbReference type="Gene3D" id="1.20.920.20">
    <property type="match status" value="1"/>
</dbReference>
<feature type="region of interest" description="Disordered" evidence="17">
    <location>
        <begin position="67"/>
        <end position="147"/>
    </location>
</feature>
<accession>A0AAW1TGG5</accession>
<dbReference type="FunFam" id="1.20.58.1120:FF:000001">
    <property type="entry name" value="dynein heavy chain 2, axonemal"/>
    <property type="match status" value="1"/>
</dbReference>
<evidence type="ECO:0000259" key="18">
    <source>
        <dbReference type="SMART" id="SM00382"/>
    </source>
</evidence>
<dbReference type="FunFam" id="1.10.8.710:FF:000002">
    <property type="entry name" value="dynein heavy chain 17, axonemal"/>
    <property type="match status" value="1"/>
</dbReference>
<dbReference type="GO" id="GO:0005524">
    <property type="term" value="F:ATP binding"/>
    <property type="evidence" value="ECO:0007669"/>
    <property type="project" value="UniProtKB-KW"/>
</dbReference>
<keyword evidence="13" id="KW-0505">Motor protein</keyword>
<dbReference type="Pfam" id="PF12774">
    <property type="entry name" value="AAA_6"/>
    <property type="match status" value="1"/>
</dbReference>
<dbReference type="InterPro" id="IPR035706">
    <property type="entry name" value="AAA_9"/>
</dbReference>
<dbReference type="SMART" id="SM00382">
    <property type="entry name" value="AAA"/>
    <property type="match status" value="3"/>
</dbReference>
<dbReference type="FunFam" id="3.40.50.300:FF:002141">
    <property type="entry name" value="Dynein heavy chain"/>
    <property type="match status" value="1"/>
</dbReference>
<dbReference type="Pfam" id="PF18199">
    <property type="entry name" value="Dynein_C"/>
    <property type="match status" value="1"/>
</dbReference>
<evidence type="ECO:0000256" key="7">
    <source>
        <dbReference type="ARBA" id="ARBA00022794"/>
    </source>
</evidence>
<evidence type="ECO:0000256" key="13">
    <source>
        <dbReference type="ARBA" id="ARBA00023175"/>
    </source>
</evidence>
<dbReference type="Gene3D" id="6.10.140.1060">
    <property type="match status" value="1"/>
</dbReference>
<dbReference type="GO" id="GO:0005930">
    <property type="term" value="C:axoneme"/>
    <property type="evidence" value="ECO:0007669"/>
    <property type="project" value="UniProtKB-ARBA"/>
</dbReference>
<keyword evidence="20" id="KW-1185">Reference proteome</keyword>
<dbReference type="InterPro" id="IPR027417">
    <property type="entry name" value="P-loop_NTPase"/>
</dbReference>
<dbReference type="InterPro" id="IPR004273">
    <property type="entry name" value="Dynein_heavy_D6_P-loop"/>
</dbReference>
<dbReference type="InterPro" id="IPR042228">
    <property type="entry name" value="Dynein_linker_3"/>
</dbReference>
<evidence type="ECO:0000256" key="15">
    <source>
        <dbReference type="ARBA" id="ARBA00023273"/>
    </source>
</evidence>
<dbReference type="Pfam" id="PF12775">
    <property type="entry name" value="AAA_7"/>
    <property type="match status" value="1"/>
</dbReference>
<evidence type="ECO:0000256" key="4">
    <source>
        <dbReference type="ARBA" id="ARBA00022701"/>
    </source>
</evidence>
<dbReference type="InterPro" id="IPR042219">
    <property type="entry name" value="AAA_lid_11_sf"/>
</dbReference>
<dbReference type="FunFam" id="3.40.50.300:FF:000049">
    <property type="entry name" value="Dynein, axonemal, heavy chain 5"/>
    <property type="match status" value="1"/>
</dbReference>
<protein>
    <recommendedName>
        <fullName evidence="18">AAA+ ATPase domain-containing protein</fullName>
    </recommendedName>
</protein>
<dbReference type="FunFam" id="3.40.50.300:FF:000153">
    <property type="entry name" value="Dynein axonemal heavy chain 1"/>
    <property type="match status" value="1"/>
</dbReference>
<evidence type="ECO:0000256" key="16">
    <source>
        <dbReference type="SAM" id="Coils"/>
    </source>
</evidence>
<keyword evidence="15" id="KW-0966">Cell projection</keyword>
<evidence type="ECO:0000256" key="2">
    <source>
        <dbReference type="ARBA" id="ARBA00008887"/>
    </source>
</evidence>
<dbReference type="Pfam" id="PF12781">
    <property type="entry name" value="AAA_9"/>
    <property type="match status" value="1"/>
</dbReference>
<dbReference type="Gene3D" id="1.10.8.720">
    <property type="entry name" value="Region D6 of dynein motor"/>
    <property type="match status" value="1"/>
</dbReference>
<feature type="domain" description="AAA+ ATPase" evidence="18">
    <location>
        <begin position="2816"/>
        <end position="2976"/>
    </location>
</feature>
<dbReference type="InterPro" id="IPR054354">
    <property type="entry name" value="DYNC2H1-like_lid"/>
</dbReference>
<dbReference type="Gene3D" id="1.10.287.2620">
    <property type="match status" value="1"/>
</dbReference>